<dbReference type="Proteomes" id="UP000068382">
    <property type="component" value="Unassembled WGS sequence"/>
</dbReference>
<reference evidence="2 3" key="1">
    <citation type="submission" date="2015-12" db="EMBL/GenBank/DDBJ databases">
        <title>Genome sequence of the marine Rhodobacteraceae strain O3.65, Candidatus Tritonibacter horizontis.</title>
        <authorList>
            <person name="Poehlein A."/>
            <person name="Giebel H.A."/>
            <person name="Voget S."/>
            <person name="Brinkhoff T."/>
        </authorList>
    </citation>
    <scope>NUCLEOTIDE SEQUENCE [LARGE SCALE GENOMIC DNA]</scope>
    <source>
        <strain evidence="2 3">O3.65</strain>
    </source>
</reference>
<organism evidence="2 3">
    <name type="scientific">Tritonibacter horizontis</name>
    <dbReference type="NCBI Taxonomy" id="1768241"/>
    <lineage>
        <taxon>Bacteria</taxon>
        <taxon>Pseudomonadati</taxon>
        <taxon>Pseudomonadota</taxon>
        <taxon>Alphaproteobacteria</taxon>
        <taxon>Rhodobacterales</taxon>
        <taxon>Paracoccaceae</taxon>
        <taxon>Tritonibacter</taxon>
    </lineage>
</organism>
<gene>
    <name evidence="2" type="ORF">TRIHO_26410</name>
</gene>
<dbReference type="EMBL" id="LPUY01000074">
    <property type="protein sequence ID" value="KUP92668.1"/>
    <property type="molecule type" value="Genomic_DNA"/>
</dbReference>
<evidence type="ECO:0000256" key="1">
    <source>
        <dbReference type="SAM" id="MobiDB-lite"/>
    </source>
</evidence>
<evidence type="ECO:0000313" key="2">
    <source>
        <dbReference type="EMBL" id="KUP92668.1"/>
    </source>
</evidence>
<keyword evidence="3" id="KW-1185">Reference proteome</keyword>
<evidence type="ECO:0000313" key="3">
    <source>
        <dbReference type="Proteomes" id="UP000068382"/>
    </source>
</evidence>
<sequence length="71" mass="7891">MTSANSNAPTARQRLLKLASMSESRTSAPSAVRWHAAGKRKPSHAGSEAILEMRDLAVRSLTARRSRWLFR</sequence>
<protein>
    <submittedName>
        <fullName evidence="2">Uncharacterized protein</fullName>
    </submittedName>
</protein>
<name>A0A132BWB8_9RHOB</name>
<dbReference type="AlphaFoldDB" id="A0A132BWB8"/>
<proteinExistence type="predicted"/>
<comment type="caution">
    <text evidence="2">The sequence shown here is derived from an EMBL/GenBank/DDBJ whole genome shotgun (WGS) entry which is preliminary data.</text>
</comment>
<feature type="region of interest" description="Disordered" evidence="1">
    <location>
        <begin position="20"/>
        <end position="45"/>
    </location>
</feature>
<accession>A0A132BWB8</accession>